<evidence type="ECO:0000256" key="3">
    <source>
        <dbReference type="ARBA" id="ARBA00022692"/>
    </source>
</evidence>
<protein>
    <recommendedName>
        <fullName evidence="8">GtrA/DPMS transmembrane domain-containing protein</fullName>
    </recommendedName>
</protein>
<feature type="transmembrane region" description="Helical" evidence="7">
    <location>
        <begin position="5"/>
        <end position="27"/>
    </location>
</feature>
<comment type="similarity">
    <text evidence="2">Belongs to the GtrA family.</text>
</comment>
<keyword evidence="10" id="KW-1185">Reference proteome</keyword>
<dbReference type="PROSITE" id="PS51257">
    <property type="entry name" value="PROKAR_LIPOPROTEIN"/>
    <property type="match status" value="1"/>
</dbReference>
<keyword evidence="3 7" id="KW-0812">Transmembrane</keyword>
<feature type="region of interest" description="Disordered" evidence="6">
    <location>
        <begin position="143"/>
        <end position="164"/>
    </location>
</feature>
<sequence length="164" mass="17587">MKKQLVPFIIIGIGCAVLDFGVTYSLTKLSPLSRDASKALGWCVGTLVAYLLNSRFAFKAEVNAKKAGAVVLLYACTFAVQLLLYRWSEPPLLALGIGDPFKDLIAFVIAQGVATVTNFVLQRRVIFRHETKMIEVADPTSYAAEPTAGGNPPVPPSAKASATE</sequence>
<dbReference type="InterPro" id="IPR051401">
    <property type="entry name" value="GtrA_CellWall_Glycosyl"/>
</dbReference>
<dbReference type="AlphaFoldDB" id="A0A0K1REY3"/>
<dbReference type="GO" id="GO:0000271">
    <property type="term" value="P:polysaccharide biosynthetic process"/>
    <property type="evidence" value="ECO:0007669"/>
    <property type="project" value="InterPro"/>
</dbReference>
<evidence type="ECO:0000313" key="10">
    <source>
        <dbReference type="Proteomes" id="UP000060016"/>
    </source>
</evidence>
<reference evidence="9 10" key="1">
    <citation type="submission" date="2015-08" db="EMBL/GenBank/DDBJ databases">
        <authorList>
            <person name="Babu N.S."/>
            <person name="Beckwith C.J."/>
            <person name="Beseler K.G."/>
            <person name="Brison A."/>
            <person name="Carone J.V."/>
            <person name="Caskin T.P."/>
            <person name="Diamond M."/>
            <person name="Durham M.E."/>
            <person name="Foxe J.M."/>
            <person name="Go M."/>
            <person name="Henderson B.A."/>
            <person name="Jones I.B."/>
            <person name="McGettigan J.A."/>
            <person name="Micheletti S.J."/>
            <person name="Nasrallah M.E."/>
            <person name="Ortiz D."/>
            <person name="Piller C.R."/>
            <person name="Privatt S.R."/>
            <person name="Schneider S.L."/>
            <person name="Sharp S."/>
            <person name="Smith T.C."/>
            <person name="Stanton J.D."/>
            <person name="Ullery H.E."/>
            <person name="Wilson R.J."/>
            <person name="Serrano M.G."/>
            <person name="Buck G."/>
            <person name="Lee V."/>
            <person name="Wang Y."/>
            <person name="Carvalho R."/>
            <person name="Voegtly L."/>
            <person name="Shi R."/>
            <person name="Duckworth R."/>
            <person name="Johnson A."/>
            <person name="Loviza R."/>
            <person name="Walstead R."/>
            <person name="Shah Z."/>
            <person name="Kiflezghi M."/>
            <person name="Wade K."/>
            <person name="Ball S.L."/>
            <person name="Bradley K.W."/>
            <person name="Asai D.J."/>
            <person name="Bowman C.A."/>
            <person name="Russell D.A."/>
            <person name="Pope W.H."/>
            <person name="Jacobs-Sera D."/>
            <person name="Hendrix R.W."/>
            <person name="Hatfull G.F."/>
        </authorList>
    </citation>
    <scope>NUCLEOTIDE SEQUENCE [LARGE SCALE GENOMIC DNA]</scope>
    <source>
        <strain evidence="9 10">PUDD_83A45</strain>
    </source>
</reference>
<keyword evidence="5 7" id="KW-0472">Membrane</keyword>
<feature type="domain" description="GtrA/DPMS transmembrane" evidence="8">
    <location>
        <begin position="8"/>
        <end position="127"/>
    </location>
</feature>
<evidence type="ECO:0000256" key="1">
    <source>
        <dbReference type="ARBA" id="ARBA00004141"/>
    </source>
</evidence>
<feature type="transmembrane region" description="Helical" evidence="7">
    <location>
        <begin position="39"/>
        <end position="58"/>
    </location>
</feature>
<evidence type="ECO:0000256" key="5">
    <source>
        <dbReference type="ARBA" id="ARBA00023136"/>
    </source>
</evidence>
<dbReference type="PANTHER" id="PTHR38459:SF6">
    <property type="entry name" value="ARABINOGALACTAN BIOSYNTHESIS RECRUITING PROTEIN RV3789"/>
    <property type="match status" value="1"/>
</dbReference>
<accession>A0A0K1REY3</accession>
<feature type="transmembrane region" description="Helical" evidence="7">
    <location>
        <begin position="104"/>
        <end position="121"/>
    </location>
</feature>
<evidence type="ECO:0000256" key="6">
    <source>
        <dbReference type="SAM" id="MobiDB-lite"/>
    </source>
</evidence>
<evidence type="ECO:0000259" key="8">
    <source>
        <dbReference type="Pfam" id="PF04138"/>
    </source>
</evidence>
<name>A0A0K1REY3_9CORY</name>
<dbReference type="GO" id="GO:0005886">
    <property type="term" value="C:plasma membrane"/>
    <property type="evidence" value="ECO:0007669"/>
    <property type="project" value="TreeGrafter"/>
</dbReference>
<dbReference type="STRING" id="156976.AK829_09440"/>
<dbReference type="KEGG" id="crie:AK829_09440"/>
<dbReference type="InterPro" id="IPR007267">
    <property type="entry name" value="GtrA_DPMS_TM"/>
</dbReference>
<evidence type="ECO:0000256" key="2">
    <source>
        <dbReference type="ARBA" id="ARBA00009399"/>
    </source>
</evidence>
<keyword evidence="4 7" id="KW-1133">Transmembrane helix</keyword>
<organism evidence="9 10">
    <name type="scientific">Corynebacterium riegelii</name>
    <dbReference type="NCBI Taxonomy" id="156976"/>
    <lineage>
        <taxon>Bacteria</taxon>
        <taxon>Bacillati</taxon>
        <taxon>Actinomycetota</taxon>
        <taxon>Actinomycetes</taxon>
        <taxon>Mycobacteriales</taxon>
        <taxon>Corynebacteriaceae</taxon>
        <taxon>Corynebacterium</taxon>
    </lineage>
</organism>
<dbReference type="Pfam" id="PF04138">
    <property type="entry name" value="GtrA_DPMS_TM"/>
    <property type="match status" value="1"/>
</dbReference>
<evidence type="ECO:0000313" key="9">
    <source>
        <dbReference type="EMBL" id="AKV59974.1"/>
    </source>
</evidence>
<proteinExistence type="inferred from homology"/>
<gene>
    <name evidence="9" type="ORF">AK829_09440</name>
</gene>
<dbReference type="EMBL" id="CP012342">
    <property type="protein sequence ID" value="AKV59974.1"/>
    <property type="molecule type" value="Genomic_DNA"/>
</dbReference>
<evidence type="ECO:0000256" key="7">
    <source>
        <dbReference type="SAM" id="Phobius"/>
    </source>
</evidence>
<feature type="transmembrane region" description="Helical" evidence="7">
    <location>
        <begin position="67"/>
        <end position="84"/>
    </location>
</feature>
<dbReference type="Proteomes" id="UP000060016">
    <property type="component" value="Chromosome"/>
</dbReference>
<evidence type="ECO:0000256" key="4">
    <source>
        <dbReference type="ARBA" id="ARBA00022989"/>
    </source>
</evidence>
<dbReference type="PANTHER" id="PTHR38459">
    <property type="entry name" value="PROPHAGE BACTOPRENOL-LINKED GLUCOSE TRANSLOCASE HOMOLOG"/>
    <property type="match status" value="1"/>
</dbReference>
<comment type="subcellular location">
    <subcellularLocation>
        <location evidence="1">Membrane</location>
        <topology evidence="1">Multi-pass membrane protein</topology>
    </subcellularLocation>
</comment>